<name>A0AAN9NFC6_PHACN</name>
<organism evidence="1 2">
    <name type="scientific">Phaseolus coccineus</name>
    <name type="common">Scarlet runner bean</name>
    <name type="synonym">Phaseolus multiflorus</name>
    <dbReference type="NCBI Taxonomy" id="3886"/>
    <lineage>
        <taxon>Eukaryota</taxon>
        <taxon>Viridiplantae</taxon>
        <taxon>Streptophyta</taxon>
        <taxon>Embryophyta</taxon>
        <taxon>Tracheophyta</taxon>
        <taxon>Spermatophyta</taxon>
        <taxon>Magnoliopsida</taxon>
        <taxon>eudicotyledons</taxon>
        <taxon>Gunneridae</taxon>
        <taxon>Pentapetalae</taxon>
        <taxon>rosids</taxon>
        <taxon>fabids</taxon>
        <taxon>Fabales</taxon>
        <taxon>Fabaceae</taxon>
        <taxon>Papilionoideae</taxon>
        <taxon>50 kb inversion clade</taxon>
        <taxon>NPAAA clade</taxon>
        <taxon>indigoferoid/millettioid clade</taxon>
        <taxon>Phaseoleae</taxon>
        <taxon>Phaseolus</taxon>
    </lineage>
</organism>
<dbReference type="AlphaFoldDB" id="A0AAN9NFC6"/>
<gene>
    <name evidence="1" type="ORF">VNO80_11526</name>
</gene>
<comment type="caution">
    <text evidence="1">The sequence shown here is derived from an EMBL/GenBank/DDBJ whole genome shotgun (WGS) entry which is preliminary data.</text>
</comment>
<reference evidence="1 2" key="1">
    <citation type="submission" date="2024-01" db="EMBL/GenBank/DDBJ databases">
        <title>The genomes of 5 underutilized Papilionoideae crops provide insights into root nodulation and disease resistanc.</title>
        <authorList>
            <person name="Jiang F."/>
        </authorList>
    </citation>
    <scope>NUCLEOTIDE SEQUENCE [LARGE SCALE GENOMIC DNA]</scope>
    <source>
        <strain evidence="1">JINMINGXINNONG_FW02</strain>
        <tissue evidence="1">Leaves</tissue>
    </source>
</reference>
<accession>A0AAN9NFC6</accession>
<keyword evidence="2" id="KW-1185">Reference proteome</keyword>
<evidence type="ECO:0000313" key="2">
    <source>
        <dbReference type="Proteomes" id="UP001374584"/>
    </source>
</evidence>
<evidence type="ECO:0000313" key="1">
    <source>
        <dbReference type="EMBL" id="KAK7369487.1"/>
    </source>
</evidence>
<dbReference type="EMBL" id="JAYMYR010000004">
    <property type="protein sequence ID" value="KAK7369487.1"/>
    <property type="molecule type" value="Genomic_DNA"/>
</dbReference>
<sequence length="95" mass="11043">MTSAKPEHQYTEQKPLHQLNIEELPRNLQLEFELEELQIPKLRWKSEPDSVFVRVRGIESNISADPRSFFKRRRLLDACCGDNAATVEVVVSFSE</sequence>
<dbReference type="Proteomes" id="UP001374584">
    <property type="component" value="Unassembled WGS sequence"/>
</dbReference>
<proteinExistence type="predicted"/>
<protein>
    <submittedName>
        <fullName evidence="1">Uncharacterized protein</fullName>
    </submittedName>
</protein>